<name>X1VHB6_9ZZZZ</name>
<dbReference type="AlphaFoldDB" id="X1VHB6"/>
<proteinExistence type="predicted"/>
<reference evidence="1" key="1">
    <citation type="journal article" date="2014" name="Front. Microbiol.">
        <title>High frequency of phylogenetically diverse reductive dehalogenase-homologous genes in deep subseafloor sedimentary metagenomes.</title>
        <authorList>
            <person name="Kawai M."/>
            <person name="Futagami T."/>
            <person name="Toyoda A."/>
            <person name="Takaki Y."/>
            <person name="Nishi S."/>
            <person name="Hori S."/>
            <person name="Arai W."/>
            <person name="Tsubouchi T."/>
            <person name="Morono Y."/>
            <person name="Uchiyama I."/>
            <person name="Ito T."/>
            <person name="Fujiyama A."/>
            <person name="Inagaki F."/>
            <person name="Takami H."/>
        </authorList>
    </citation>
    <scope>NUCLEOTIDE SEQUENCE</scope>
    <source>
        <strain evidence="1">Expedition CK06-06</strain>
    </source>
</reference>
<evidence type="ECO:0000313" key="1">
    <source>
        <dbReference type="EMBL" id="GAJ06710.1"/>
    </source>
</evidence>
<accession>X1VHB6</accession>
<feature type="non-terminal residue" evidence="1">
    <location>
        <position position="1"/>
    </location>
</feature>
<evidence type="ECO:0008006" key="2">
    <source>
        <dbReference type="Google" id="ProtNLM"/>
    </source>
</evidence>
<comment type="caution">
    <text evidence="1">The sequence shown here is derived from an EMBL/GenBank/DDBJ whole genome shotgun (WGS) entry which is preliminary data.</text>
</comment>
<gene>
    <name evidence="1" type="ORF">S12H4_43282</name>
</gene>
<dbReference type="Gene3D" id="2.60.120.260">
    <property type="entry name" value="Galactose-binding domain-like"/>
    <property type="match status" value="1"/>
</dbReference>
<protein>
    <recommendedName>
        <fullName evidence="2">F5/8 type C domain-containing protein</fullName>
    </recommendedName>
</protein>
<dbReference type="EMBL" id="BARW01026552">
    <property type="protein sequence ID" value="GAJ06710.1"/>
    <property type="molecule type" value="Genomic_DNA"/>
</dbReference>
<organism evidence="1">
    <name type="scientific">marine sediment metagenome</name>
    <dbReference type="NCBI Taxonomy" id="412755"/>
    <lineage>
        <taxon>unclassified sequences</taxon>
        <taxon>metagenomes</taxon>
        <taxon>ecological metagenomes</taxon>
    </lineage>
</organism>
<sequence>VADALIATHAAIAAAHHARYTDAETNARVTALAILKSLLTTEGDLVIRGNTVAERLAKITTGYLLRATATGYDGLDSAAFITPLTVALFQVNAATGDMDTPAAINDDNTGTLAFADTVGKYAEVDFGAAYHIREYRHSGTTDNNGDGKWKIQYWDGDSWEDWQTNISTRNAVTWSSWSAPTLGMRSTTKIRLVCTALDTRPAPDKSYIGELEIRAF</sequence>